<reference evidence="3 4" key="1">
    <citation type="submission" date="2015-07" db="EMBL/GenBank/DDBJ databases">
        <authorList>
            <person name="Noorani M."/>
        </authorList>
    </citation>
    <scope>NUCLEOTIDE SEQUENCE [LARGE SCALE GENOMIC DNA]</scope>
    <source>
        <strain evidence="3">BBA 69670</strain>
    </source>
</reference>
<dbReference type="Proteomes" id="UP000044841">
    <property type="component" value="Unassembled WGS sequence"/>
</dbReference>
<evidence type="ECO:0000313" key="3">
    <source>
        <dbReference type="EMBL" id="CUA68448.1"/>
    </source>
</evidence>
<feature type="compositionally biased region" description="Polar residues" evidence="1">
    <location>
        <begin position="141"/>
        <end position="155"/>
    </location>
</feature>
<proteinExistence type="predicted"/>
<evidence type="ECO:0000313" key="4">
    <source>
        <dbReference type="Proteomes" id="UP000044841"/>
    </source>
</evidence>
<protein>
    <submittedName>
        <fullName evidence="3">Uncharacterized protein</fullName>
    </submittedName>
</protein>
<sequence>MRSTAVILYSTVATGAYASTLAASHQCVLELGPSSLDALCPSPTLVPFDSYREYQYAEIALHYLDGTKDVISTIGHDPHCTPEAPSRHPVYSPRAQDARPYKATWTRIRYVSSSLSERPCAHVESIISEKVNAISVHSFPTDTSANTKAGTTSSGEVPKTAPSERLGPVLPIEDEGYAPIRRRATLGELFQLLLLLMGLGALHYASMQLVARWQAPPPMERRSPQCE</sequence>
<evidence type="ECO:0000256" key="1">
    <source>
        <dbReference type="SAM" id="MobiDB-lite"/>
    </source>
</evidence>
<dbReference type="EMBL" id="CYGV01000446">
    <property type="protein sequence ID" value="CUA68448.1"/>
    <property type="molecule type" value="Genomic_DNA"/>
</dbReference>
<feature type="region of interest" description="Disordered" evidence="1">
    <location>
        <begin position="141"/>
        <end position="167"/>
    </location>
</feature>
<keyword evidence="2" id="KW-0472">Membrane</keyword>
<organism evidence="3 4">
    <name type="scientific">Rhizoctonia solani</name>
    <dbReference type="NCBI Taxonomy" id="456999"/>
    <lineage>
        <taxon>Eukaryota</taxon>
        <taxon>Fungi</taxon>
        <taxon>Dikarya</taxon>
        <taxon>Basidiomycota</taxon>
        <taxon>Agaricomycotina</taxon>
        <taxon>Agaricomycetes</taxon>
        <taxon>Cantharellales</taxon>
        <taxon>Ceratobasidiaceae</taxon>
        <taxon>Rhizoctonia</taxon>
    </lineage>
</organism>
<feature type="transmembrane region" description="Helical" evidence="2">
    <location>
        <begin position="189"/>
        <end position="211"/>
    </location>
</feature>
<name>A0A0K6FQI4_9AGAM</name>
<gene>
    <name evidence="3" type="ORF">RSOLAG22IIIB_03485</name>
</gene>
<keyword evidence="2" id="KW-0812">Transmembrane</keyword>
<keyword evidence="2" id="KW-1133">Transmembrane helix</keyword>
<keyword evidence="4" id="KW-1185">Reference proteome</keyword>
<accession>A0A0K6FQI4</accession>
<dbReference type="AlphaFoldDB" id="A0A0K6FQI4"/>
<evidence type="ECO:0000256" key="2">
    <source>
        <dbReference type="SAM" id="Phobius"/>
    </source>
</evidence>